<evidence type="ECO:0000256" key="5">
    <source>
        <dbReference type="SAM" id="Phobius"/>
    </source>
</evidence>
<proteinExistence type="predicted"/>
<comment type="caution">
    <text evidence="3">Lacks conserved residue(s) required for the propagation of feature annotation.</text>
</comment>
<dbReference type="SMART" id="SM00181">
    <property type="entry name" value="EGF"/>
    <property type="match status" value="5"/>
</dbReference>
<dbReference type="PANTHER" id="PTHR46388:SF2">
    <property type="entry name" value="NHL REPEAT-CONTAINING PROTEIN 2"/>
    <property type="match status" value="1"/>
</dbReference>
<keyword evidence="9" id="KW-1185">Reference proteome</keyword>
<dbReference type="InterPro" id="IPR013111">
    <property type="entry name" value="EGF_extracell"/>
</dbReference>
<dbReference type="SUPFAM" id="SSF63829">
    <property type="entry name" value="Calcium-dependent phosphotriesterase"/>
    <property type="match status" value="1"/>
</dbReference>
<sequence>MYNTQNPFYWLSVFLLLSSALATIQAQNTTSLRRITTIAGGGVCDGGLAIKASLANPASSALGPDGSLFIADSNNHRIRQVFPNGTITTIAGTGFSGYNGDGIEAIRAQLKNPVSVVVNSMGEVLFSDNGNNRIRKILTNGTIITIVGTGVDSFSGDNGLARNAAINYPYGLTLNSKEELLFTDVNNNRIRQVFNNGTIITVAGSNSQGYNGDNMKATSATLFLSFGVAVDTKDNIYIADTNNNRIRKVLLNGTIVTIAGTGTGDYYGDGGLATLAKINSPYGVAVSSLGEVYFSDSNRIRKVSTNGTITTFAGTSLYGFTDNTTVNLATLASPELMNFAKNTSDLYIADKGNHRIRKISNGFITTIAGQGSPSYCGENVDSRLSALSKPKGAALDSLGNIYIADTSNHRVRKISYLDGTITTIAGTGSFGYNGDGILATSAQVNKPTGIAFDSIGNIYIADSGNNRIRKILTNGTILTIAGVGLGGYNGDGIPATNAKLNSPVSVTVDSNDLVYITDTYNHRIRLILPSGNISTVIGGSVGFNGDYLLPNNTKLNYPQSIAFDSSNNMYIADTYNNRIRKMFTNGTIITVAGTGTLGYNGDGIEATNAQLKYPQGIAIDGDELLIADSYNNRIRRVLSNGNITTITGTGDLGYSEDGTTASASKINNPSGVILRRNGEIIVIDSDNSRLRVISTLRTCNGTFANNPNVCNGLGVCFAPDVCDCGDLYGGQFCEFSKCFGIISNSSKVCSSRGVCNSPNTCICNPGFYGNNCELSTCFGIVSNESSVCSGNGNCTATDSCQCFNGWFGFDCSIPSCFNIFANDSSVCSGNGNCSTVNKCDCQFGWKGLDCSIIVNTTTLEMNNSNTNNSIPNNNGTLSNDAISNSTLNSNSTVTNNTITNNTTVNNSNNTTMNTNETVSLNNNSTVNNITNNNITNTNSSNNTIVNNNTLIGNNVNTTTTSNNNTLVNNTTQSTTQNSTKTPGNSDSWTCFEIPKTNSAVCGGHGLCISQNICQCKANSADGYWTGSNCDQCQANYCGDGCKSNICSQSNDNSMYALFALISIPIVGGMGLVACIAFGLRLWFLTHRKKVTVSSV</sequence>
<dbReference type="KEGG" id="ngr:NAEGRDRAFT_73793"/>
<keyword evidence="1" id="KW-0677">Repeat</keyword>
<dbReference type="PROSITE" id="PS00022">
    <property type="entry name" value="EGF_1"/>
    <property type="match status" value="1"/>
</dbReference>
<evidence type="ECO:0000313" key="8">
    <source>
        <dbReference type="EMBL" id="EFC38526.1"/>
    </source>
</evidence>
<keyword evidence="5" id="KW-1133">Transmembrane helix</keyword>
<evidence type="ECO:0000256" key="3">
    <source>
        <dbReference type="PROSITE-ProRule" id="PRU00076"/>
    </source>
</evidence>
<feature type="signal peptide" evidence="6">
    <location>
        <begin position="1"/>
        <end position="26"/>
    </location>
</feature>
<dbReference type="InterPro" id="IPR001258">
    <property type="entry name" value="NHL_repeat"/>
</dbReference>
<feature type="repeat" description="NHL" evidence="4">
    <location>
        <begin position="387"/>
        <end position="417"/>
    </location>
</feature>
<evidence type="ECO:0000256" key="1">
    <source>
        <dbReference type="ARBA" id="ARBA00022737"/>
    </source>
</evidence>
<dbReference type="eggNOG" id="KOG4659">
    <property type="taxonomic scope" value="Eukaryota"/>
</dbReference>
<dbReference type="Gene3D" id="2.10.25.10">
    <property type="entry name" value="Laminin"/>
    <property type="match status" value="2"/>
</dbReference>
<dbReference type="eggNOG" id="KOG2177">
    <property type="taxonomic scope" value="Eukaryota"/>
</dbReference>
<feature type="transmembrane region" description="Helical" evidence="5">
    <location>
        <begin position="1054"/>
        <end position="1079"/>
    </location>
</feature>
<evidence type="ECO:0000313" key="9">
    <source>
        <dbReference type="Proteomes" id="UP000006671"/>
    </source>
</evidence>
<keyword evidence="2 3" id="KW-1015">Disulfide bond</keyword>
<feature type="repeat" description="NHL" evidence="4">
    <location>
        <begin position="487"/>
        <end position="530"/>
    </location>
</feature>
<evidence type="ECO:0000256" key="4">
    <source>
        <dbReference type="PROSITE-ProRule" id="PRU00504"/>
    </source>
</evidence>
<dbReference type="Pfam" id="PF07974">
    <property type="entry name" value="EGF_2"/>
    <property type="match status" value="1"/>
</dbReference>
<accession>D2VXL6</accession>
<dbReference type="InterPro" id="IPR011042">
    <property type="entry name" value="6-blade_b-propeller_TolB-like"/>
</dbReference>
<keyword evidence="5" id="KW-0472">Membrane</keyword>
<dbReference type="InterPro" id="IPR000033">
    <property type="entry name" value="LDLR_classB_rpt"/>
</dbReference>
<dbReference type="InterPro" id="IPR056822">
    <property type="entry name" value="TEN_NHL"/>
</dbReference>
<dbReference type="Pfam" id="PF25021">
    <property type="entry name" value="TEN_NHL"/>
    <property type="match status" value="1"/>
</dbReference>
<keyword evidence="5" id="KW-0812">Transmembrane</keyword>
<dbReference type="OrthoDB" id="62209at2759"/>
<name>D2VXL6_NAEGR</name>
<dbReference type="eggNOG" id="KOG1225">
    <property type="taxonomic scope" value="Eukaryota"/>
</dbReference>
<dbReference type="Pfam" id="PF01436">
    <property type="entry name" value="NHL"/>
    <property type="match status" value="6"/>
</dbReference>
<organism evidence="9">
    <name type="scientific">Naegleria gruberi</name>
    <name type="common">Amoeba</name>
    <dbReference type="NCBI Taxonomy" id="5762"/>
    <lineage>
        <taxon>Eukaryota</taxon>
        <taxon>Discoba</taxon>
        <taxon>Heterolobosea</taxon>
        <taxon>Tetramitia</taxon>
        <taxon>Eutetramitia</taxon>
        <taxon>Vahlkampfiidae</taxon>
        <taxon>Naegleria</taxon>
    </lineage>
</organism>
<dbReference type="PROSITE" id="PS51125">
    <property type="entry name" value="NHL"/>
    <property type="match status" value="3"/>
</dbReference>
<gene>
    <name evidence="8" type="ORF">NAEGRDRAFT_73793</name>
</gene>
<dbReference type="Proteomes" id="UP000006671">
    <property type="component" value="Unassembled WGS sequence"/>
</dbReference>
<dbReference type="SMART" id="SM00135">
    <property type="entry name" value="LY"/>
    <property type="match status" value="4"/>
</dbReference>
<dbReference type="AlphaFoldDB" id="D2VXL6"/>
<keyword evidence="6" id="KW-0732">Signal</keyword>
<dbReference type="CDD" id="cd14953">
    <property type="entry name" value="NHL_like_1"/>
    <property type="match status" value="1"/>
</dbReference>
<evidence type="ECO:0000256" key="6">
    <source>
        <dbReference type="SAM" id="SignalP"/>
    </source>
</evidence>
<dbReference type="EMBL" id="GG738907">
    <property type="protein sequence ID" value="EFC38526.1"/>
    <property type="molecule type" value="Genomic_DNA"/>
</dbReference>
<dbReference type="Gene3D" id="2.120.10.30">
    <property type="entry name" value="TolB, C-terminal domain"/>
    <property type="match status" value="6"/>
</dbReference>
<dbReference type="SUPFAM" id="SSF101898">
    <property type="entry name" value="NHL repeat"/>
    <property type="match status" value="2"/>
</dbReference>
<dbReference type="InParanoid" id="D2VXL6"/>
<feature type="domain" description="EGF-like" evidence="7">
    <location>
        <begin position="812"/>
        <end position="851"/>
    </location>
</feature>
<dbReference type="VEuPathDB" id="AmoebaDB:NAEGRDRAFT_73793"/>
<dbReference type="PROSITE" id="PS01186">
    <property type="entry name" value="EGF_2"/>
    <property type="match status" value="1"/>
</dbReference>
<dbReference type="PROSITE" id="PS50026">
    <property type="entry name" value="EGF_3"/>
    <property type="match status" value="1"/>
</dbReference>
<protein>
    <submittedName>
        <fullName evidence="8">Predicted protein</fullName>
    </submittedName>
</protein>
<evidence type="ECO:0000256" key="2">
    <source>
        <dbReference type="ARBA" id="ARBA00023157"/>
    </source>
</evidence>
<dbReference type="GeneID" id="8858309"/>
<dbReference type="RefSeq" id="XP_002671270.1">
    <property type="nucleotide sequence ID" value="XM_002671224.1"/>
</dbReference>
<dbReference type="PANTHER" id="PTHR46388">
    <property type="entry name" value="NHL REPEAT-CONTAINING PROTEIN 2"/>
    <property type="match status" value="1"/>
</dbReference>
<feature type="chain" id="PRO_5003038010" evidence="6">
    <location>
        <begin position="27"/>
        <end position="1095"/>
    </location>
</feature>
<feature type="repeat" description="NHL" evidence="4">
    <location>
        <begin position="443"/>
        <end position="475"/>
    </location>
</feature>
<reference evidence="8 9" key="1">
    <citation type="journal article" date="2010" name="Cell">
        <title>The genome of Naegleria gruberi illuminates early eukaryotic versatility.</title>
        <authorList>
            <person name="Fritz-Laylin L.K."/>
            <person name="Prochnik S.E."/>
            <person name="Ginger M.L."/>
            <person name="Dacks J.B."/>
            <person name="Carpenter M.L."/>
            <person name="Field M.C."/>
            <person name="Kuo A."/>
            <person name="Paredez A."/>
            <person name="Chapman J."/>
            <person name="Pham J."/>
            <person name="Shu S."/>
            <person name="Neupane R."/>
            <person name="Cipriano M."/>
            <person name="Mancuso J."/>
            <person name="Tu H."/>
            <person name="Salamov A."/>
            <person name="Lindquist E."/>
            <person name="Shapiro H."/>
            <person name="Lucas S."/>
            <person name="Grigoriev I.V."/>
            <person name="Cande W.Z."/>
            <person name="Fulton C."/>
            <person name="Rokhsar D.S."/>
            <person name="Dawson S.C."/>
        </authorList>
    </citation>
    <scope>NUCLEOTIDE SEQUENCE [LARGE SCALE GENOMIC DNA]</scope>
    <source>
        <strain evidence="8 9">NEG-M</strain>
    </source>
</reference>
<feature type="disulfide bond" evidence="3">
    <location>
        <begin position="841"/>
        <end position="850"/>
    </location>
</feature>
<dbReference type="InterPro" id="IPR000742">
    <property type="entry name" value="EGF"/>
</dbReference>
<keyword evidence="3" id="KW-0245">EGF-like domain</keyword>
<evidence type="ECO:0000259" key="7">
    <source>
        <dbReference type="PROSITE" id="PS50026"/>
    </source>
</evidence>